<dbReference type="GO" id="GO:0005737">
    <property type="term" value="C:cytoplasm"/>
    <property type="evidence" value="ECO:0007669"/>
    <property type="project" value="TreeGrafter"/>
</dbReference>
<dbReference type="InterPro" id="IPR000182">
    <property type="entry name" value="GNAT_dom"/>
</dbReference>
<dbReference type="OrthoDB" id="9795206at2"/>
<reference evidence="2 3" key="1">
    <citation type="submission" date="2019-02" db="EMBL/GenBank/DDBJ databases">
        <title>Deep-cultivation of Planctomycetes and their phenomic and genomic characterization uncovers novel biology.</title>
        <authorList>
            <person name="Wiegand S."/>
            <person name="Jogler M."/>
            <person name="Boedeker C."/>
            <person name="Pinto D."/>
            <person name="Vollmers J."/>
            <person name="Rivas-Marin E."/>
            <person name="Kohn T."/>
            <person name="Peeters S.H."/>
            <person name="Heuer A."/>
            <person name="Rast P."/>
            <person name="Oberbeckmann S."/>
            <person name="Bunk B."/>
            <person name="Jeske O."/>
            <person name="Meyerdierks A."/>
            <person name="Storesund J.E."/>
            <person name="Kallscheuer N."/>
            <person name="Luecker S."/>
            <person name="Lage O.M."/>
            <person name="Pohl T."/>
            <person name="Merkel B.J."/>
            <person name="Hornburger P."/>
            <person name="Mueller R.-W."/>
            <person name="Bruemmer F."/>
            <person name="Labrenz M."/>
            <person name="Spormann A.M."/>
            <person name="Op den Camp H."/>
            <person name="Overmann J."/>
            <person name="Amann R."/>
            <person name="Jetten M.S.M."/>
            <person name="Mascher T."/>
            <person name="Medema M.H."/>
            <person name="Devos D.P."/>
            <person name="Kaster A.-K."/>
            <person name="Ovreas L."/>
            <person name="Rohde M."/>
            <person name="Galperin M.Y."/>
            <person name="Jogler C."/>
        </authorList>
    </citation>
    <scope>NUCLEOTIDE SEQUENCE [LARGE SCALE GENOMIC DNA]</scope>
    <source>
        <strain evidence="2 3">Pla163</strain>
    </source>
</reference>
<keyword evidence="3" id="KW-1185">Reference proteome</keyword>
<dbReference type="Proteomes" id="UP000319342">
    <property type="component" value="Chromosome"/>
</dbReference>
<gene>
    <name evidence="2" type="ORF">Pla163_13710</name>
</gene>
<dbReference type="PANTHER" id="PTHR43441:SF2">
    <property type="entry name" value="FAMILY ACETYLTRANSFERASE, PUTATIVE (AFU_ORTHOLOGUE AFUA_7G00850)-RELATED"/>
    <property type="match status" value="1"/>
</dbReference>
<dbReference type="PROSITE" id="PS51186">
    <property type="entry name" value="GNAT"/>
    <property type="match status" value="1"/>
</dbReference>
<proteinExistence type="predicted"/>
<dbReference type="EMBL" id="CP036290">
    <property type="protein sequence ID" value="QDU84264.1"/>
    <property type="molecule type" value="Genomic_DNA"/>
</dbReference>
<dbReference type="PANTHER" id="PTHR43441">
    <property type="entry name" value="RIBOSOMAL-PROTEIN-SERINE ACETYLTRANSFERASE"/>
    <property type="match status" value="1"/>
</dbReference>
<dbReference type="SUPFAM" id="SSF55729">
    <property type="entry name" value="Acyl-CoA N-acyltransferases (Nat)"/>
    <property type="match status" value="1"/>
</dbReference>
<dbReference type="Pfam" id="PF13302">
    <property type="entry name" value="Acetyltransf_3"/>
    <property type="match status" value="1"/>
</dbReference>
<dbReference type="Gene3D" id="3.40.630.30">
    <property type="match status" value="1"/>
</dbReference>
<accession>A0A518CYG8</accession>
<dbReference type="AlphaFoldDB" id="A0A518CYG8"/>
<dbReference type="InterPro" id="IPR016181">
    <property type="entry name" value="Acyl_CoA_acyltransferase"/>
</dbReference>
<protein>
    <submittedName>
        <fullName evidence="2">Ribosomal-protein-S5-alanine N-acetyltransferase</fullName>
    </submittedName>
</protein>
<dbReference type="GO" id="GO:0008999">
    <property type="term" value="F:protein-N-terminal-alanine acetyltransferase activity"/>
    <property type="evidence" value="ECO:0007669"/>
    <property type="project" value="TreeGrafter"/>
</dbReference>
<organism evidence="2 3">
    <name type="scientific">Rohdeia mirabilis</name>
    <dbReference type="NCBI Taxonomy" id="2528008"/>
    <lineage>
        <taxon>Bacteria</taxon>
        <taxon>Pseudomonadati</taxon>
        <taxon>Planctomycetota</taxon>
        <taxon>Planctomycetia</taxon>
        <taxon>Planctomycetia incertae sedis</taxon>
        <taxon>Rohdeia</taxon>
    </lineage>
</organism>
<evidence type="ECO:0000313" key="3">
    <source>
        <dbReference type="Proteomes" id="UP000319342"/>
    </source>
</evidence>
<dbReference type="InterPro" id="IPR051908">
    <property type="entry name" value="Ribosomal_N-acetyltransferase"/>
</dbReference>
<evidence type="ECO:0000313" key="2">
    <source>
        <dbReference type="EMBL" id="QDU84264.1"/>
    </source>
</evidence>
<evidence type="ECO:0000259" key="1">
    <source>
        <dbReference type="PROSITE" id="PS51186"/>
    </source>
</evidence>
<sequence>MRLETPTARHAEAFVAAVRASRALHGPWVSPPDSVKAYRTWLEMQTGDPTRIAFLIVERESRGLVGGANASGIVRGPFKSCYFGYQAFAPFAGRGLFRAGMALCLDELFGTHDLHRVEANIQPQNERSKKVATSLGFRLEGYSPRYLKIRGRWRDHERFALLAEQWRRSPAPDPKRG</sequence>
<dbReference type="GO" id="GO:1990189">
    <property type="term" value="F:protein N-terminal-serine acetyltransferase activity"/>
    <property type="evidence" value="ECO:0007669"/>
    <property type="project" value="TreeGrafter"/>
</dbReference>
<feature type="domain" description="N-acetyltransferase" evidence="1">
    <location>
        <begin position="1"/>
        <end position="168"/>
    </location>
</feature>
<keyword evidence="2" id="KW-0808">Transferase</keyword>
<name>A0A518CYG8_9BACT</name>